<accession>A0A3R9WL26</accession>
<evidence type="ECO:0000313" key="3">
    <source>
        <dbReference type="EMBL" id="RSL28662.1"/>
    </source>
</evidence>
<feature type="non-terminal residue" evidence="3">
    <location>
        <position position="1"/>
    </location>
</feature>
<sequence>GRNEWAKGYVLVALEQGLFDTNETRLGANEPAKRVWVASTLVRALGLEEEALEAMTETPDFKDANAIPAGAVGYANIADEYDIIGGTK</sequence>
<feature type="non-terminal residue" evidence="3">
    <location>
        <position position="88"/>
    </location>
</feature>
<dbReference type="PROSITE" id="PS51272">
    <property type="entry name" value="SLH"/>
    <property type="match status" value="1"/>
</dbReference>
<dbReference type="AlphaFoldDB" id="A0A3R9WL26"/>
<dbReference type="InterPro" id="IPR001119">
    <property type="entry name" value="SLH_dom"/>
</dbReference>
<keyword evidence="1" id="KW-0732">Signal</keyword>
<evidence type="ECO:0000313" key="4">
    <source>
        <dbReference type="Proteomes" id="UP000275076"/>
    </source>
</evidence>
<name>A0A3R9WL26_9BACI</name>
<feature type="domain" description="SLH" evidence="2">
    <location>
        <begin position="1"/>
        <end position="55"/>
    </location>
</feature>
<evidence type="ECO:0000256" key="1">
    <source>
        <dbReference type="ARBA" id="ARBA00022729"/>
    </source>
</evidence>
<keyword evidence="4" id="KW-1185">Reference proteome</keyword>
<organism evidence="3 4">
    <name type="scientific">Salibacterium salarium</name>
    <dbReference type="NCBI Taxonomy" id="284579"/>
    <lineage>
        <taxon>Bacteria</taxon>
        <taxon>Bacillati</taxon>
        <taxon>Bacillota</taxon>
        <taxon>Bacilli</taxon>
        <taxon>Bacillales</taxon>
        <taxon>Bacillaceae</taxon>
    </lineage>
</organism>
<reference evidence="3 4" key="1">
    <citation type="submission" date="2018-10" db="EMBL/GenBank/DDBJ databases">
        <title>Draft genome sequence of Bacillus salarius IM0101, isolated from a hypersaline soil in Inner Mongolia, China.</title>
        <authorList>
            <person name="Yamprayoonswat W."/>
            <person name="Boonvisut S."/>
            <person name="Jumpathong W."/>
            <person name="Sittihan S."/>
            <person name="Ruangsuj P."/>
            <person name="Wanthongcharoen S."/>
            <person name="Thongpramul N."/>
            <person name="Pimmason S."/>
            <person name="Yu B."/>
            <person name="Yasawong M."/>
        </authorList>
    </citation>
    <scope>NUCLEOTIDE SEQUENCE [LARGE SCALE GENOMIC DNA]</scope>
    <source>
        <strain evidence="3 4">IM0101</strain>
    </source>
</reference>
<proteinExistence type="predicted"/>
<evidence type="ECO:0000259" key="2">
    <source>
        <dbReference type="PROSITE" id="PS51272"/>
    </source>
</evidence>
<dbReference type="EMBL" id="RBVX01000295">
    <property type="protein sequence ID" value="RSL28662.1"/>
    <property type="molecule type" value="Genomic_DNA"/>
</dbReference>
<gene>
    <name evidence="3" type="ORF">D7Z54_35545</name>
</gene>
<dbReference type="Proteomes" id="UP000275076">
    <property type="component" value="Unassembled WGS sequence"/>
</dbReference>
<protein>
    <submittedName>
        <fullName evidence="3">S-layer homology domain-containing protein</fullName>
    </submittedName>
</protein>
<comment type="caution">
    <text evidence="3">The sequence shown here is derived from an EMBL/GenBank/DDBJ whole genome shotgun (WGS) entry which is preliminary data.</text>
</comment>